<evidence type="ECO:0000313" key="2">
    <source>
        <dbReference type="EMBL" id="KAH6648324.1"/>
    </source>
</evidence>
<dbReference type="AlphaFoldDB" id="A0A9P8ZUW7"/>
<organism evidence="2 3">
    <name type="scientific">Truncatella angustata</name>
    <dbReference type="NCBI Taxonomy" id="152316"/>
    <lineage>
        <taxon>Eukaryota</taxon>
        <taxon>Fungi</taxon>
        <taxon>Dikarya</taxon>
        <taxon>Ascomycota</taxon>
        <taxon>Pezizomycotina</taxon>
        <taxon>Sordariomycetes</taxon>
        <taxon>Xylariomycetidae</taxon>
        <taxon>Amphisphaeriales</taxon>
        <taxon>Sporocadaceae</taxon>
        <taxon>Truncatella</taxon>
    </lineage>
</organism>
<dbReference type="OrthoDB" id="6132182at2759"/>
<gene>
    <name evidence="2" type="ORF">BKA67DRAFT_574443</name>
</gene>
<keyword evidence="1" id="KW-0812">Transmembrane</keyword>
<protein>
    <submittedName>
        <fullName evidence="2">Uncharacterized protein</fullName>
    </submittedName>
</protein>
<feature type="transmembrane region" description="Helical" evidence="1">
    <location>
        <begin position="28"/>
        <end position="49"/>
    </location>
</feature>
<keyword evidence="1" id="KW-1133">Transmembrane helix</keyword>
<keyword evidence="3" id="KW-1185">Reference proteome</keyword>
<accession>A0A9P8ZUW7</accession>
<reference evidence="2" key="1">
    <citation type="journal article" date="2021" name="Nat. Commun.">
        <title>Genetic determinants of endophytism in the Arabidopsis root mycobiome.</title>
        <authorList>
            <person name="Mesny F."/>
            <person name="Miyauchi S."/>
            <person name="Thiergart T."/>
            <person name="Pickel B."/>
            <person name="Atanasova L."/>
            <person name="Karlsson M."/>
            <person name="Huettel B."/>
            <person name="Barry K.W."/>
            <person name="Haridas S."/>
            <person name="Chen C."/>
            <person name="Bauer D."/>
            <person name="Andreopoulos W."/>
            <person name="Pangilinan J."/>
            <person name="LaButti K."/>
            <person name="Riley R."/>
            <person name="Lipzen A."/>
            <person name="Clum A."/>
            <person name="Drula E."/>
            <person name="Henrissat B."/>
            <person name="Kohler A."/>
            <person name="Grigoriev I.V."/>
            <person name="Martin F.M."/>
            <person name="Hacquard S."/>
        </authorList>
    </citation>
    <scope>NUCLEOTIDE SEQUENCE</scope>
    <source>
        <strain evidence="2">MPI-SDFR-AT-0073</strain>
    </source>
</reference>
<evidence type="ECO:0000256" key="1">
    <source>
        <dbReference type="SAM" id="Phobius"/>
    </source>
</evidence>
<name>A0A9P8ZUW7_9PEZI</name>
<dbReference type="GeneID" id="70132313"/>
<keyword evidence="1" id="KW-0472">Membrane</keyword>
<proteinExistence type="predicted"/>
<dbReference type="RefSeq" id="XP_045954831.1">
    <property type="nucleotide sequence ID" value="XM_046103421.1"/>
</dbReference>
<evidence type="ECO:0000313" key="3">
    <source>
        <dbReference type="Proteomes" id="UP000758603"/>
    </source>
</evidence>
<dbReference type="EMBL" id="JAGPXC010000007">
    <property type="protein sequence ID" value="KAH6648324.1"/>
    <property type="molecule type" value="Genomic_DNA"/>
</dbReference>
<comment type="caution">
    <text evidence="2">The sequence shown here is derived from an EMBL/GenBank/DDBJ whole genome shotgun (WGS) entry which is preliminary data.</text>
</comment>
<dbReference type="Proteomes" id="UP000758603">
    <property type="component" value="Unassembled WGS sequence"/>
</dbReference>
<sequence length="83" mass="9894">MTIGWAFFSFYPITVFPVLEAPQWRKGFIVNTVLTVAFWLLFMLGQLLWKRDRKLHRFVANDDDDDQKLKEEEIVHVEVATKH</sequence>